<proteinExistence type="predicted"/>
<protein>
    <submittedName>
        <fullName evidence="3">Uncharacterized protein</fullName>
    </submittedName>
</protein>
<keyword evidence="1" id="KW-0175">Coiled coil</keyword>
<dbReference type="Pfam" id="PF12511">
    <property type="entry name" value="DUF3716"/>
    <property type="match status" value="1"/>
</dbReference>
<feature type="coiled-coil region" evidence="1">
    <location>
        <begin position="15"/>
        <end position="42"/>
    </location>
</feature>
<reference evidence="3 4" key="1">
    <citation type="submission" date="2024-06" db="EMBL/GenBank/DDBJ databases">
        <title>Complete genome of Phlyctema vagabunda strain 19-DSS-EL-015.</title>
        <authorList>
            <person name="Fiorenzani C."/>
        </authorList>
    </citation>
    <scope>NUCLEOTIDE SEQUENCE [LARGE SCALE GENOMIC DNA]</scope>
    <source>
        <strain evidence="3 4">19-DSS-EL-015</strain>
    </source>
</reference>
<gene>
    <name evidence="3" type="ORF">PVAG01_01359</name>
</gene>
<evidence type="ECO:0000256" key="1">
    <source>
        <dbReference type="SAM" id="Coils"/>
    </source>
</evidence>
<dbReference type="Proteomes" id="UP001629113">
    <property type="component" value="Unassembled WGS sequence"/>
</dbReference>
<sequence>MSPPEANEAPPEATLQTVLARITQLENAQAESEKQVQDLIQTNTYLHGRVQLHTDAILTYEAILQGHREAIHKHGALIQDSDDILEGLNDMVHRHTTEIARLDTTAARNLRHSTTIALQPVNHQRVSVPQPLAARFPVISQLPAFDAMSVADSIWSEEAANLFALPEVRTLVLRPPQLLKAIPLNFYGGKRKLNLKAVYGQIRGVAQDIPCNHCRHDRPRGPFAICVKVSDILARGSCMNCAYGGHGNDCSLNLTYREAAKKSLDVADGENEDGGAGAGDSTGAAHY</sequence>
<keyword evidence="4" id="KW-1185">Reference proteome</keyword>
<evidence type="ECO:0000313" key="3">
    <source>
        <dbReference type="EMBL" id="KAL3427850.1"/>
    </source>
</evidence>
<dbReference type="EMBL" id="JBFCZG010000001">
    <property type="protein sequence ID" value="KAL3427850.1"/>
    <property type="molecule type" value="Genomic_DNA"/>
</dbReference>
<comment type="caution">
    <text evidence="3">The sequence shown here is derived from an EMBL/GenBank/DDBJ whole genome shotgun (WGS) entry which is preliminary data.</text>
</comment>
<organism evidence="3 4">
    <name type="scientific">Phlyctema vagabunda</name>
    <dbReference type="NCBI Taxonomy" id="108571"/>
    <lineage>
        <taxon>Eukaryota</taxon>
        <taxon>Fungi</taxon>
        <taxon>Dikarya</taxon>
        <taxon>Ascomycota</taxon>
        <taxon>Pezizomycotina</taxon>
        <taxon>Leotiomycetes</taxon>
        <taxon>Helotiales</taxon>
        <taxon>Dermateaceae</taxon>
        <taxon>Phlyctema</taxon>
    </lineage>
</organism>
<evidence type="ECO:0000256" key="2">
    <source>
        <dbReference type="SAM" id="MobiDB-lite"/>
    </source>
</evidence>
<accession>A0ABR4PXA2</accession>
<evidence type="ECO:0000313" key="4">
    <source>
        <dbReference type="Proteomes" id="UP001629113"/>
    </source>
</evidence>
<name>A0ABR4PXA2_9HELO</name>
<feature type="region of interest" description="Disordered" evidence="2">
    <location>
        <begin position="267"/>
        <end position="287"/>
    </location>
</feature>
<dbReference type="InterPro" id="IPR022190">
    <property type="entry name" value="DUF3716"/>
</dbReference>